<dbReference type="OrthoDB" id="1939479at2759"/>
<feature type="domain" description="Ubiquitin-like protease family profile" evidence="5">
    <location>
        <begin position="151"/>
        <end position="417"/>
    </location>
</feature>
<feature type="region of interest" description="Disordered" evidence="4">
    <location>
        <begin position="21"/>
        <end position="59"/>
    </location>
</feature>
<keyword evidence="3" id="KW-0378">Hydrolase</keyword>
<dbReference type="InterPro" id="IPR003653">
    <property type="entry name" value="Peptidase_C48_C"/>
</dbReference>
<dbReference type="EMBL" id="JACGCM010000972">
    <property type="protein sequence ID" value="KAF6163572.1"/>
    <property type="molecule type" value="Genomic_DNA"/>
</dbReference>
<dbReference type="Proteomes" id="UP000541444">
    <property type="component" value="Unassembled WGS sequence"/>
</dbReference>
<sequence>MVDDDVKVNLEAISSEYGGGLLKWKKGDENDNDDNKDVEENVKSKEEQPQVAEEEDSEPPTVVTIVVAEVAKIDIVFFNQEEVIGEAYQASADQTTVVSAEEQTLEASADQITVVSVEEQTIEVAQTEVVISHQEEDVCEASQLVFMESEVDVTLKKRHALTEEKINERAFKMAYRMNQLHVHLEELLSGVLLESFIQRPISQDEKNQVIDVYIKTLIQYFYTQHRARPIKKRIMLADVFACQYIGRDFNVWTHNMSSPEGVELKKKSIWEQITSMQWNRTVSNCIHRGDLKVANSKLILIPWNINDNHWVLCVVSFKVRKICIYDSMVDTKIANAWNKKKLSLGHQLIEDQISTILQKMLIWRDFSDRSSPPTGSEVNDYGLNSKWITPFGKCPILPKWLTAGFICLSLWTISEGE</sequence>
<evidence type="ECO:0000259" key="5">
    <source>
        <dbReference type="PROSITE" id="PS50600"/>
    </source>
</evidence>
<dbReference type="Pfam" id="PF02902">
    <property type="entry name" value="Peptidase_C48"/>
    <property type="match status" value="1"/>
</dbReference>
<evidence type="ECO:0000313" key="6">
    <source>
        <dbReference type="EMBL" id="KAF6163572.1"/>
    </source>
</evidence>
<dbReference type="AlphaFoldDB" id="A0A7J7N974"/>
<evidence type="ECO:0000313" key="7">
    <source>
        <dbReference type="Proteomes" id="UP000541444"/>
    </source>
</evidence>
<evidence type="ECO:0000256" key="4">
    <source>
        <dbReference type="SAM" id="MobiDB-lite"/>
    </source>
</evidence>
<evidence type="ECO:0000256" key="2">
    <source>
        <dbReference type="ARBA" id="ARBA00022670"/>
    </source>
</evidence>
<dbReference type="GO" id="GO:0006508">
    <property type="term" value="P:proteolysis"/>
    <property type="evidence" value="ECO:0007669"/>
    <property type="project" value="UniProtKB-KW"/>
</dbReference>
<dbReference type="SUPFAM" id="SSF54001">
    <property type="entry name" value="Cysteine proteinases"/>
    <property type="match status" value="1"/>
</dbReference>
<comment type="similarity">
    <text evidence="1">Belongs to the peptidase C48 family.</text>
</comment>
<evidence type="ECO:0000256" key="1">
    <source>
        <dbReference type="ARBA" id="ARBA00005234"/>
    </source>
</evidence>
<comment type="caution">
    <text evidence="6">The sequence shown here is derived from an EMBL/GenBank/DDBJ whole genome shotgun (WGS) entry which is preliminary data.</text>
</comment>
<evidence type="ECO:0000256" key="3">
    <source>
        <dbReference type="ARBA" id="ARBA00022801"/>
    </source>
</evidence>
<dbReference type="GO" id="GO:0008234">
    <property type="term" value="F:cysteine-type peptidase activity"/>
    <property type="evidence" value="ECO:0007669"/>
    <property type="project" value="InterPro"/>
</dbReference>
<protein>
    <recommendedName>
        <fullName evidence="5">Ubiquitin-like protease family profile domain-containing protein</fullName>
    </recommendedName>
</protein>
<gene>
    <name evidence="6" type="ORF">GIB67_022137</name>
</gene>
<feature type="compositionally biased region" description="Basic and acidic residues" evidence="4">
    <location>
        <begin position="25"/>
        <end position="48"/>
    </location>
</feature>
<dbReference type="Gene3D" id="3.40.395.10">
    <property type="entry name" value="Adenoviral Proteinase, Chain A"/>
    <property type="match status" value="1"/>
</dbReference>
<name>A0A7J7N974_9MAGN</name>
<organism evidence="6 7">
    <name type="scientific">Kingdonia uniflora</name>
    <dbReference type="NCBI Taxonomy" id="39325"/>
    <lineage>
        <taxon>Eukaryota</taxon>
        <taxon>Viridiplantae</taxon>
        <taxon>Streptophyta</taxon>
        <taxon>Embryophyta</taxon>
        <taxon>Tracheophyta</taxon>
        <taxon>Spermatophyta</taxon>
        <taxon>Magnoliopsida</taxon>
        <taxon>Ranunculales</taxon>
        <taxon>Circaeasteraceae</taxon>
        <taxon>Kingdonia</taxon>
    </lineage>
</organism>
<dbReference type="InterPro" id="IPR038765">
    <property type="entry name" value="Papain-like_cys_pep_sf"/>
</dbReference>
<dbReference type="PROSITE" id="PS50600">
    <property type="entry name" value="ULP_PROTEASE"/>
    <property type="match status" value="1"/>
</dbReference>
<reference evidence="6 7" key="1">
    <citation type="journal article" date="2020" name="IScience">
        <title>Genome Sequencing of the Endangered Kingdonia uniflora (Circaeasteraceae, Ranunculales) Reveals Potential Mechanisms of Evolutionary Specialization.</title>
        <authorList>
            <person name="Sun Y."/>
            <person name="Deng T."/>
            <person name="Zhang A."/>
            <person name="Moore M.J."/>
            <person name="Landis J.B."/>
            <person name="Lin N."/>
            <person name="Zhang H."/>
            <person name="Zhang X."/>
            <person name="Huang J."/>
            <person name="Zhang X."/>
            <person name="Sun H."/>
            <person name="Wang H."/>
        </authorList>
    </citation>
    <scope>NUCLEOTIDE SEQUENCE [LARGE SCALE GENOMIC DNA]</scope>
    <source>
        <strain evidence="6">TB1705</strain>
        <tissue evidence="6">Leaf</tissue>
    </source>
</reference>
<keyword evidence="2" id="KW-0645">Protease</keyword>
<keyword evidence="7" id="KW-1185">Reference proteome</keyword>
<accession>A0A7J7N974</accession>
<proteinExistence type="inferred from homology"/>